<gene>
    <name evidence="1" type="ORF">SAMN05660648_02301</name>
</gene>
<protein>
    <submittedName>
        <fullName evidence="1">CRISPR-associated protein Csn2</fullName>
    </submittedName>
</protein>
<dbReference type="RefSeq" id="WP_143035202.1">
    <property type="nucleotide sequence ID" value="NZ_FNQG01000010.1"/>
</dbReference>
<evidence type="ECO:0000313" key="2">
    <source>
        <dbReference type="Proteomes" id="UP000183469"/>
    </source>
</evidence>
<dbReference type="Proteomes" id="UP000183469">
    <property type="component" value="Unassembled WGS sequence"/>
</dbReference>
<dbReference type="OrthoDB" id="1701909at2"/>
<proteinExistence type="predicted"/>
<dbReference type="Gene3D" id="3.40.50.11940">
    <property type="match status" value="2"/>
</dbReference>
<sequence length="221" mass="25496">MKLWLEGLQQPLVMDGESVTTLVIENPSLMYNVLADIYAQCQGEAGTSVLSSSDKKVDINHSLDLLTDFVAFDGNRKSLLTKILQRLEKTGNDEMYYQRTHRLMAELENYLNDLSMELDVEMAYDKLSLNTLLKSVGMRVIIDYNKLVERLFAYMDLVRRFEGEKLFLLVNLRSFVSLEDMELFMQTVVAHGLRVLLVDNQSYPLLPLEKRRIIDSDLCEI</sequence>
<reference evidence="1 2" key="1">
    <citation type="submission" date="2016-10" db="EMBL/GenBank/DDBJ databases">
        <authorList>
            <person name="de Groot N.N."/>
        </authorList>
    </citation>
    <scope>NUCLEOTIDE SEQUENCE [LARGE SCALE GENOMIC DNA]</scope>
    <source>
        <strain evidence="1 2">DSM 2872</strain>
    </source>
</reference>
<name>A0A1H3Z6D1_SELRU</name>
<accession>A0A1H3Z6D1</accession>
<organism evidence="1 2">
    <name type="scientific">Selenomonas ruminantium</name>
    <dbReference type="NCBI Taxonomy" id="971"/>
    <lineage>
        <taxon>Bacteria</taxon>
        <taxon>Bacillati</taxon>
        <taxon>Bacillota</taxon>
        <taxon>Negativicutes</taxon>
        <taxon>Selenomonadales</taxon>
        <taxon>Selenomonadaceae</taxon>
        <taxon>Selenomonas</taxon>
    </lineage>
</organism>
<dbReference type="NCBIfam" id="TIGR01866">
    <property type="entry name" value="cas_Csn2"/>
    <property type="match status" value="1"/>
</dbReference>
<dbReference type="EMBL" id="FNQG01000010">
    <property type="protein sequence ID" value="SEA19235.1"/>
    <property type="molecule type" value="Genomic_DNA"/>
</dbReference>
<dbReference type="Pfam" id="PF09711">
    <property type="entry name" value="Cas_Csn2"/>
    <property type="match status" value="1"/>
</dbReference>
<dbReference type="InterPro" id="IPR010146">
    <property type="entry name" value="CRISPR-assoc_prot_Csn2-typ"/>
</dbReference>
<evidence type="ECO:0000313" key="1">
    <source>
        <dbReference type="EMBL" id="SEA19235.1"/>
    </source>
</evidence>
<dbReference type="InterPro" id="IPR038600">
    <property type="entry name" value="Csn2_sf"/>
</dbReference>
<dbReference type="AlphaFoldDB" id="A0A1H3Z6D1"/>